<evidence type="ECO:0000256" key="3">
    <source>
        <dbReference type="ARBA" id="ARBA00022691"/>
    </source>
</evidence>
<dbReference type="SUPFAM" id="SSF53335">
    <property type="entry name" value="S-adenosyl-L-methionine-dependent methyltransferases"/>
    <property type="match status" value="1"/>
</dbReference>
<feature type="domain" description="O-methyltransferase dimerisation" evidence="6">
    <location>
        <begin position="38"/>
        <end position="107"/>
    </location>
</feature>
<dbReference type="InterPro" id="IPR036388">
    <property type="entry name" value="WH-like_DNA-bd_sf"/>
</dbReference>
<dbReference type="GO" id="GO:0008171">
    <property type="term" value="F:O-methyltransferase activity"/>
    <property type="evidence" value="ECO:0007669"/>
    <property type="project" value="InterPro"/>
</dbReference>
<dbReference type="SUPFAM" id="SSF46785">
    <property type="entry name" value="Winged helix' DNA-binding domain"/>
    <property type="match status" value="1"/>
</dbReference>
<protein>
    <recommendedName>
        <fullName evidence="9">O-methyltransferase domain-containing protein</fullName>
    </recommendedName>
</protein>
<evidence type="ECO:0000256" key="4">
    <source>
        <dbReference type="PIRSR" id="PIRSR005739-1"/>
    </source>
</evidence>
<dbReference type="PROSITE" id="PS51683">
    <property type="entry name" value="SAM_OMT_II"/>
    <property type="match status" value="1"/>
</dbReference>
<comment type="caution">
    <text evidence="7">The sequence shown here is derived from an EMBL/GenBank/DDBJ whole genome shotgun (WGS) entry which is preliminary data.</text>
</comment>
<dbReference type="PANTHER" id="PTHR43712:SF2">
    <property type="entry name" value="O-METHYLTRANSFERASE CICE"/>
    <property type="match status" value="1"/>
</dbReference>
<dbReference type="PIRSF" id="PIRSF005739">
    <property type="entry name" value="O-mtase"/>
    <property type="match status" value="1"/>
</dbReference>
<evidence type="ECO:0000259" key="5">
    <source>
        <dbReference type="Pfam" id="PF00891"/>
    </source>
</evidence>
<dbReference type="AlphaFoldDB" id="A0AAW1QM36"/>
<evidence type="ECO:0000313" key="8">
    <source>
        <dbReference type="Proteomes" id="UP001445335"/>
    </source>
</evidence>
<evidence type="ECO:0000313" key="7">
    <source>
        <dbReference type="EMBL" id="KAK9822171.1"/>
    </source>
</evidence>
<organism evidence="7 8">
    <name type="scientific">Elliptochloris bilobata</name>
    <dbReference type="NCBI Taxonomy" id="381761"/>
    <lineage>
        <taxon>Eukaryota</taxon>
        <taxon>Viridiplantae</taxon>
        <taxon>Chlorophyta</taxon>
        <taxon>core chlorophytes</taxon>
        <taxon>Trebouxiophyceae</taxon>
        <taxon>Trebouxiophyceae incertae sedis</taxon>
        <taxon>Elliptochloris clade</taxon>
        <taxon>Elliptochloris</taxon>
    </lineage>
</organism>
<dbReference type="EMBL" id="JALJOU010000091">
    <property type="protein sequence ID" value="KAK9822171.1"/>
    <property type="molecule type" value="Genomic_DNA"/>
</dbReference>
<sequence>MSGTHGSSSSNWLVYTVKEHLRALCLYTAECLTTAPGKVVYAIKKTGVIDALGDGPKSADQLAKELGLHEDSLYRVLRAAVNMNVLAVEGAQPPRFRNTDVTSLLLDSHPHKIWPTVQWTVDDGYATMGEMEWVVRTGGNAFRKTHNGDSLWELLKTDPKRAEDFSRAMVGMDGMTTLEGVVLDYPWNRYGRFVEIAGMYGSFLARLLRRVKKAEGVLVDQPEVIAISRKMWSEEADKAELNKRVSFVEGDFFKSETLPKPRANDAWVMRNILHDYNDDDAVRILAAVRTAVGTTPVTLCLCEFTFVDEFADIRNLEKCGADLMVLTMLGAGRERTRPEWEKLFASGGFKLNRIVETRGPLCVVEAVPV</sequence>
<dbReference type="PANTHER" id="PTHR43712">
    <property type="entry name" value="PUTATIVE (AFU_ORTHOLOGUE AFUA_4G14580)-RELATED"/>
    <property type="match status" value="1"/>
</dbReference>
<dbReference type="GO" id="GO:0032259">
    <property type="term" value="P:methylation"/>
    <property type="evidence" value="ECO:0007669"/>
    <property type="project" value="UniProtKB-KW"/>
</dbReference>
<keyword evidence="1" id="KW-0489">Methyltransferase</keyword>
<dbReference type="InterPro" id="IPR016461">
    <property type="entry name" value="COMT-like"/>
</dbReference>
<dbReference type="GO" id="GO:0046983">
    <property type="term" value="F:protein dimerization activity"/>
    <property type="evidence" value="ECO:0007669"/>
    <property type="project" value="InterPro"/>
</dbReference>
<dbReference type="Pfam" id="PF08100">
    <property type="entry name" value="Dimerisation"/>
    <property type="match status" value="1"/>
</dbReference>
<feature type="domain" description="O-methyltransferase C-terminal" evidence="5">
    <location>
        <begin position="134"/>
        <end position="350"/>
    </location>
</feature>
<evidence type="ECO:0000256" key="1">
    <source>
        <dbReference type="ARBA" id="ARBA00022603"/>
    </source>
</evidence>
<evidence type="ECO:0000256" key="2">
    <source>
        <dbReference type="ARBA" id="ARBA00022679"/>
    </source>
</evidence>
<gene>
    <name evidence="7" type="ORF">WJX81_004798</name>
</gene>
<evidence type="ECO:0008006" key="9">
    <source>
        <dbReference type="Google" id="ProtNLM"/>
    </source>
</evidence>
<proteinExistence type="predicted"/>
<dbReference type="Gene3D" id="1.10.10.10">
    <property type="entry name" value="Winged helix-like DNA-binding domain superfamily/Winged helix DNA-binding domain"/>
    <property type="match status" value="1"/>
</dbReference>
<reference evidence="7 8" key="1">
    <citation type="journal article" date="2024" name="Nat. Commun.">
        <title>Phylogenomics reveals the evolutionary origins of lichenization in chlorophyte algae.</title>
        <authorList>
            <person name="Puginier C."/>
            <person name="Libourel C."/>
            <person name="Otte J."/>
            <person name="Skaloud P."/>
            <person name="Haon M."/>
            <person name="Grisel S."/>
            <person name="Petersen M."/>
            <person name="Berrin J.G."/>
            <person name="Delaux P.M."/>
            <person name="Dal Grande F."/>
            <person name="Keller J."/>
        </authorList>
    </citation>
    <scope>NUCLEOTIDE SEQUENCE [LARGE SCALE GENOMIC DNA]</scope>
    <source>
        <strain evidence="7 8">SAG 245.80</strain>
    </source>
</reference>
<dbReference type="Gene3D" id="3.40.50.150">
    <property type="entry name" value="Vaccinia Virus protein VP39"/>
    <property type="match status" value="1"/>
</dbReference>
<evidence type="ECO:0000259" key="6">
    <source>
        <dbReference type="Pfam" id="PF08100"/>
    </source>
</evidence>
<keyword evidence="3" id="KW-0949">S-adenosyl-L-methionine</keyword>
<dbReference type="InterPro" id="IPR036390">
    <property type="entry name" value="WH_DNA-bd_sf"/>
</dbReference>
<dbReference type="Pfam" id="PF00891">
    <property type="entry name" value="Methyltransf_2"/>
    <property type="match status" value="1"/>
</dbReference>
<dbReference type="InterPro" id="IPR012967">
    <property type="entry name" value="COMT_dimerisation"/>
</dbReference>
<dbReference type="Proteomes" id="UP001445335">
    <property type="component" value="Unassembled WGS sequence"/>
</dbReference>
<accession>A0AAW1QM36</accession>
<dbReference type="InterPro" id="IPR001077">
    <property type="entry name" value="COMT_C"/>
</dbReference>
<keyword evidence="8" id="KW-1185">Reference proteome</keyword>
<name>A0AAW1QM36_9CHLO</name>
<keyword evidence="2" id="KW-0808">Transferase</keyword>
<feature type="active site" description="Proton acceptor" evidence="4">
    <location>
        <position position="274"/>
    </location>
</feature>
<dbReference type="InterPro" id="IPR029063">
    <property type="entry name" value="SAM-dependent_MTases_sf"/>
</dbReference>